<feature type="domain" description="DUF7869" evidence="1">
    <location>
        <begin position="14"/>
        <end position="57"/>
    </location>
</feature>
<keyword evidence="3" id="KW-1185">Reference proteome</keyword>
<dbReference type="Proteomes" id="UP000828390">
    <property type="component" value="Unassembled WGS sequence"/>
</dbReference>
<dbReference type="EMBL" id="JAIWYP010000009">
    <property type="protein sequence ID" value="KAH3771003.1"/>
    <property type="molecule type" value="Genomic_DNA"/>
</dbReference>
<protein>
    <recommendedName>
        <fullName evidence="1">DUF7869 domain-containing protein</fullName>
    </recommendedName>
</protein>
<accession>A0A9D4IGF4</accession>
<sequence>MLSSTGIVERASDAHLYRLQHHITGVKVHNTNQTYLFTWTDAFRPDANITLNALSMFSVTCASYHTRQVWFP</sequence>
<dbReference type="Pfam" id="PF25273">
    <property type="entry name" value="DUF7869"/>
    <property type="match status" value="1"/>
</dbReference>
<reference evidence="2" key="2">
    <citation type="submission" date="2020-11" db="EMBL/GenBank/DDBJ databases">
        <authorList>
            <person name="McCartney M.A."/>
            <person name="Auch B."/>
            <person name="Kono T."/>
            <person name="Mallez S."/>
            <person name="Becker A."/>
            <person name="Gohl D.M."/>
            <person name="Silverstein K.A.T."/>
            <person name="Koren S."/>
            <person name="Bechman K.B."/>
            <person name="Herman A."/>
            <person name="Abrahante J.E."/>
            <person name="Garbe J."/>
        </authorList>
    </citation>
    <scope>NUCLEOTIDE SEQUENCE</scope>
    <source>
        <strain evidence="2">Duluth1</strain>
        <tissue evidence="2">Whole animal</tissue>
    </source>
</reference>
<comment type="caution">
    <text evidence="2">The sequence shown here is derived from an EMBL/GenBank/DDBJ whole genome shotgun (WGS) entry which is preliminary data.</text>
</comment>
<gene>
    <name evidence="2" type="ORF">DPMN_172303</name>
</gene>
<proteinExistence type="predicted"/>
<evidence type="ECO:0000313" key="3">
    <source>
        <dbReference type="Proteomes" id="UP000828390"/>
    </source>
</evidence>
<dbReference type="AlphaFoldDB" id="A0A9D4IGF4"/>
<evidence type="ECO:0000313" key="2">
    <source>
        <dbReference type="EMBL" id="KAH3771003.1"/>
    </source>
</evidence>
<organism evidence="2 3">
    <name type="scientific">Dreissena polymorpha</name>
    <name type="common">Zebra mussel</name>
    <name type="synonym">Mytilus polymorpha</name>
    <dbReference type="NCBI Taxonomy" id="45954"/>
    <lineage>
        <taxon>Eukaryota</taxon>
        <taxon>Metazoa</taxon>
        <taxon>Spiralia</taxon>
        <taxon>Lophotrochozoa</taxon>
        <taxon>Mollusca</taxon>
        <taxon>Bivalvia</taxon>
        <taxon>Autobranchia</taxon>
        <taxon>Heteroconchia</taxon>
        <taxon>Euheterodonta</taxon>
        <taxon>Imparidentia</taxon>
        <taxon>Neoheterodontei</taxon>
        <taxon>Myida</taxon>
        <taxon>Dreissenoidea</taxon>
        <taxon>Dreissenidae</taxon>
        <taxon>Dreissena</taxon>
    </lineage>
</organism>
<name>A0A9D4IGF4_DREPO</name>
<feature type="non-terminal residue" evidence="2">
    <location>
        <position position="72"/>
    </location>
</feature>
<dbReference type="InterPro" id="IPR057191">
    <property type="entry name" value="DUF7869"/>
</dbReference>
<reference evidence="2" key="1">
    <citation type="journal article" date="2019" name="bioRxiv">
        <title>The Genome of the Zebra Mussel, Dreissena polymorpha: A Resource for Invasive Species Research.</title>
        <authorList>
            <person name="McCartney M.A."/>
            <person name="Auch B."/>
            <person name="Kono T."/>
            <person name="Mallez S."/>
            <person name="Zhang Y."/>
            <person name="Obille A."/>
            <person name="Becker A."/>
            <person name="Abrahante J.E."/>
            <person name="Garbe J."/>
            <person name="Badalamenti J.P."/>
            <person name="Herman A."/>
            <person name="Mangelson H."/>
            <person name="Liachko I."/>
            <person name="Sullivan S."/>
            <person name="Sone E.D."/>
            <person name="Koren S."/>
            <person name="Silverstein K.A.T."/>
            <person name="Beckman K.B."/>
            <person name="Gohl D.M."/>
        </authorList>
    </citation>
    <scope>NUCLEOTIDE SEQUENCE</scope>
    <source>
        <strain evidence="2">Duluth1</strain>
        <tissue evidence="2">Whole animal</tissue>
    </source>
</reference>
<evidence type="ECO:0000259" key="1">
    <source>
        <dbReference type="Pfam" id="PF25273"/>
    </source>
</evidence>